<evidence type="ECO:0000259" key="2">
    <source>
        <dbReference type="Pfam" id="PF20789"/>
    </source>
</evidence>
<evidence type="ECO:0000259" key="1">
    <source>
        <dbReference type="Pfam" id="PF13622"/>
    </source>
</evidence>
<protein>
    <recommendedName>
        <fullName evidence="5">Thioesterase domain-containing protein</fullName>
    </recommendedName>
</protein>
<sequence>MNSTVFENSLKVTPLTSNTYSVDLSKDWCIGNVPHGGYTTAVLHRTATIHFARKNPKSIPISFQLSFLRHTRVGPAIITIKDSKIGQRTSSIHVSLSQTRTKPGEAPREEEKLAGYITLGLESAEQGPIAKSSWTLHPPSAPGSRADGSIDLAALANTGHDGRWIRYPQRVYLSAHQHDEIYGPNDRVTLEEATMRTVDQWARFRPGGQLSRWTNESLMYLVDISPKGLERLGAMMMSATGSSGSWELDKGSLWYPTVTFNVDIKKPLPAEGVEWLYSRVETKTLRGGRADLDVVVLDEAGDLVAIASMVSLVVDATRNVGIQGGFNPVKL</sequence>
<dbReference type="EMBL" id="KV878218">
    <property type="protein sequence ID" value="OJJ29708.1"/>
    <property type="molecule type" value="Genomic_DNA"/>
</dbReference>
<dbReference type="Pfam" id="PF20789">
    <property type="entry name" value="4HBT_3C"/>
    <property type="match status" value="1"/>
</dbReference>
<name>A0A1L9R469_ASPWE</name>
<dbReference type="OrthoDB" id="2532955at2759"/>
<dbReference type="PANTHER" id="PTHR38110:SF1">
    <property type="entry name" value="THIOESTERASE DOMAIN-CONTAINING PROTEIN"/>
    <property type="match status" value="1"/>
</dbReference>
<dbReference type="STRING" id="1073089.A0A1L9R469"/>
<evidence type="ECO:0008006" key="5">
    <source>
        <dbReference type="Google" id="ProtNLM"/>
    </source>
</evidence>
<gene>
    <name evidence="3" type="ORF">ASPWEDRAFT_73146</name>
</gene>
<dbReference type="InterPro" id="IPR029069">
    <property type="entry name" value="HotDog_dom_sf"/>
</dbReference>
<dbReference type="Pfam" id="PF13622">
    <property type="entry name" value="4HBT_3"/>
    <property type="match status" value="1"/>
</dbReference>
<feature type="domain" description="Acyl-CoA thioesterase-like N-terminal HotDog" evidence="1">
    <location>
        <begin position="25"/>
        <end position="100"/>
    </location>
</feature>
<proteinExistence type="predicted"/>
<dbReference type="PANTHER" id="PTHR38110">
    <property type="entry name" value="CHROMOSOME 23, WHOLE GENOME SHOTGUN SEQUENCE"/>
    <property type="match status" value="1"/>
</dbReference>
<dbReference type="InterPro" id="IPR052389">
    <property type="entry name" value="Sec_Metab_Biosynth-Assoc"/>
</dbReference>
<evidence type="ECO:0000313" key="4">
    <source>
        <dbReference type="Proteomes" id="UP000184383"/>
    </source>
</evidence>
<dbReference type="Gene3D" id="2.40.160.210">
    <property type="entry name" value="Acyl-CoA thioesterase, double hotdog domain"/>
    <property type="match status" value="1"/>
</dbReference>
<dbReference type="SUPFAM" id="SSF54637">
    <property type="entry name" value="Thioesterase/thiol ester dehydrase-isomerase"/>
    <property type="match status" value="2"/>
</dbReference>
<organism evidence="3 4">
    <name type="scientific">Aspergillus wentii DTO 134E9</name>
    <dbReference type="NCBI Taxonomy" id="1073089"/>
    <lineage>
        <taxon>Eukaryota</taxon>
        <taxon>Fungi</taxon>
        <taxon>Dikarya</taxon>
        <taxon>Ascomycota</taxon>
        <taxon>Pezizomycotina</taxon>
        <taxon>Eurotiomycetes</taxon>
        <taxon>Eurotiomycetidae</taxon>
        <taxon>Eurotiales</taxon>
        <taxon>Aspergillaceae</taxon>
        <taxon>Aspergillus</taxon>
        <taxon>Aspergillus subgen. Cremei</taxon>
    </lineage>
</organism>
<dbReference type="GeneID" id="63755134"/>
<dbReference type="InterPro" id="IPR042171">
    <property type="entry name" value="Acyl-CoA_hotdog"/>
</dbReference>
<evidence type="ECO:0000313" key="3">
    <source>
        <dbReference type="EMBL" id="OJJ29708.1"/>
    </source>
</evidence>
<dbReference type="VEuPathDB" id="FungiDB:ASPWEDRAFT_73146"/>
<keyword evidence="4" id="KW-1185">Reference proteome</keyword>
<dbReference type="Proteomes" id="UP000184383">
    <property type="component" value="Unassembled WGS sequence"/>
</dbReference>
<reference evidence="4" key="1">
    <citation type="journal article" date="2017" name="Genome Biol.">
        <title>Comparative genomics reveals high biological diversity and specific adaptations in the industrially and medically important fungal genus Aspergillus.</title>
        <authorList>
            <person name="de Vries R.P."/>
            <person name="Riley R."/>
            <person name="Wiebenga A."/>
            <person name="Aguilar-Osorio G."/>
            <person name="Amillis S."/>
            <person name="Uchima C.A."/>
            <person name="Anderluh G."/>
            <person name="Asadollahi M."/>
            <person name="Askin M."/>
            <person name="Barry K."/>
            <person name="Battaglia E."/>
            <person name="Bayram O."/>
            <person name="Benocci T."/>
            <person name="Braus-Stromeyer S.A."/>
            <person name="Caldana C."/>
            <person name="Canovas D."/>
            <person name="Cerqueira G.C."/>
            <person name="Chen F."/>
            <person name="Chen W."/>
            <person name="Choi C."/>
            <person name="Clum A."/>
            <person name="Dos Santos R.A."/>
            <person name="Damasio A.R."/>
            <person name="Diallinas G."/>
            <person name="Emri T."/>
            <person name="Fekete E."/>
            <person name="Flipphi M."/>
            <person name="Freyberg S."/>
            <person name="Gallo A."/>
            <person name="Gournas C."/>
            <person name="Habgood R."/>
            <person name="Hainaut M."/>
            <person name="Harispe M.L."/>
            <person name="Henrissat B."/>
            <person name="Hilden K.S."/>
            <person name="Hope R."/>
            <person name="Hossain A."/>
            <person name="Karabika E."/>
            <person name="Karaffa L."/>
            <person name="Karanyi Z."/>
            <person name="Krasevec N."/>
            <person name="Kuo A."/>
            <person name="Kusch H."/>
            <person name="LaButti K."/>
            <person name="Lagendijk E.L."/>
            <person name="Lapidus A."/>
            <person name="Levasseur A."/>
            <person name="Lindquist E."/>
            <person name="Lipzen A."/>
            <person name="Logrieco A.F."/>
            <person name="MacCabe A."/>
            <person name="Maekelae M.R."/>
            <person name="Malavazi I."/>
            <person name="Melin P."/>
            <person name="Meyer V."/>
            <person name="Mielnichuk N."/>
            <person name="Miskei M."/>
            <person name="Molnar A.P."/>
            <person name="Mule G."/>
            <person name="Ngan C.Y."/>
            <person name="Orejas M."/>
            <person name="Orosz E."/>
            <person name="Ouedraogo J.P."/>
            <person name="Overkamp K.M."/>
            <person name="Park H.-S."/>
            <person name="Perrone G."/>
            <person name="Piumi F."/>
            <person name="Punt P.J."/>
            <person name="Ram A.F."/>
            <person name="Ramon A."/>
            <person name="Rauscher S."/>
            <person name="Record E."/>
            <person name="Riano-Pachon D.M."/>
            <person name="Robert V."/>
            <person name="Roehrig J."/>
            <person name="Ruller R."/>
            <person name="Salamov A."/>
            <person name="Salih N.S."/>
            <person name="Samson R.A."/>
            <person name="Sandor E."/>
            <person name="Sanguinetti M."/>
            <person name="Schuetze T."/>
            <person name="Sepcic K."/>
            <person name="Shelest E."/>
            <person name="Sherlock G."/>
            <person name="Sophianopoulou V."/>
            <person name="Squina F.M."/>
            <person name="Sun H."/>
            <person name="Susca A."/>
            <person name="Todd R.B."/>
            <person name="Tsang A."/>
            <person name="Unkles S.E."/>
            <person name="van de Wiele N."/>
            <person name="van Rossen-Uffink D."/>
            <person name="Oliveira J.V."/>
            <person name="Vesth T.C."/>
            <person name="Visser J."/>
            <person name="Yu J.-H."/>
            <person name="Zhou M."/>
            <person name="Andersen M.R."/>
            <person name="Archer D.B."/>
            <person name="Baker S.E."/>
            <person name="Benoit I."/>
            <person name="Brakhage A.A."/>
            <person name="Braus G.H."/>
            <person name="Fischer R."/>
            <person name="Frisvad J.C."/>
            <person name="Goldman G.H."/>
            <person name="Houbraken J."/>
            <person name="Oakley B."/>
            <person name="Pocsi I."/>
            <person name="Scazzocchio C."/>
            <person name="Seiboth B."/>
            <person name="vanKuyk P.A."/>
            <person name="Wortman J."/>
            <person name="Dyer P.S."/>
            <person name="Grigoriev I.V."/>
        </authorList>
    </citation>
    <scope>NUCLEOTIDE SEQUENCE [LARGE SCALE GENOMIC DNA]</scope>
    <source>
        <strain evidence="4">DTO 134E9</strain>
    </source>
</reference>
<dbReference type="RefSeq" id="XP_040683385.1">
    <property type="nucleotide sequence ID" value="XM_040839286.1"/>
</dbReference>
<dbReference type="CDD" id="cd03440">
    <property type="entry name" value="hot_dog"/>
    <property type="match status" value="1"/>
</dbReference>
<dbReference type="InterPro" id="IPR049450">
    <property type="entry name" value="ACOT8-like_C"/>
</dbReference>
<dbReference type="AlphaFoldDB" id="A0A1L9R469"/>
<feature type="domain" description="Acyl-CoA thioesterase-like C-terminal" evidence="2">
    <location>
        <begin position="188"/>
        <end position="308"/>
    </location>
</feature>
<accession>A0A1L9R469</accession>
<dbReference type="InterPro" id="IPR049449">
    <property type="entry name" value="TesB_ACOT8-like_N"/>
</dbReference>